<accession>A0A918S4L9</accession>
<dbReference type="RefSeq" id="WP_189425533.1">
    <property type="nucleotide sequence ID" value="NZ_BMZE01000002.1"/>
</dbReference>
<organism evidence="2 3">
    <name type="scientific">Devosia pacifica</name>
    <dbReference type="NCBI Taxonomy" id="1335967"/>
    <lineage>
        <taxon>Bacteria</taxon>
        <taxon>Pseudomonadati</taxon>
        <taxon>Pseudomonadota</taxon>
        <taxon>Alphaproteobacteria</taxon>
        <taxon>Hyphomicrobiales</taxon>
        <taxon>Devosiaceae</taxon>
        <taxon>Devosia</taxon>
    </lineage>
</organism>
<dbReference type="AlphaFoldDB" id="A0A918S4L9"/>
<proteinExistence type="predicted"/>
<reference evidence="2" key="1">
    <citation type="journal article" date="2014" name="Int. J. Syst. Evol. Microbiol.">
        <title>Complete genome sequence of Corynebacterium casei LMG S-19264T (=DSM 44701T), isolated from a smear-ripened cheese.</title>
        <authorList>
            <consortium name="US DOE Joint Genome Institute (JGI-PGF)"/>
            <person name="Walter F."/>
            <person name="Albersmeier A."/>
            <person name="Kalinowski J."/>
            <person name="Ruckert C."/>
        </authorList>
    </citation>
    <scope>NUCLEOTIDE SEQUENCE</scope>
    <source>
        <strain evidence="2">KCTC 32437</strain>
    </source>
</reference>
<name>A0A918S4L9_9HYPH</name>
<dbReference type="EMBL" id="BMZE01000002">
    <property type="protein sequence ID" value="GHA24254.1"/>
    <property type="molecule type" value="Genomic_DNA"/>
</dbReference>
<sequence>MPKTLTDHEEIRQWAIARGGNPMLMETPDVNDTRTHLQITFGQHALNADANEGPDRAVGGYRLVSWQEWFDALEESGLAIRVNDDPASAQGDDFEFVARNEADRVTTDAAQKPAAGPMSGTGGDTDYREG</sequence>
<evidence type="ECO:0000256" key="1">
    <source>
        <dbReference type="SAM" id="MobiDB-lite"/>
    </source>
</evidence>
<evidence type="ECO:0000313" key="2">
    <source>
        <dbReference type="EMBL" id="GHA24254.1"/>
    </source>
</evidence>
<dbReference type="Proteomes" id="UP000646579">
    <property type="component" value="Unassembled WGS sequence"/>
</dbReference>
<protein>
    <submittedName>
        <fullName evidence="2">Uncharacterized protein</fullName>
    </submittedName>
</protein>
<reference evidence="2" key="2">
    <citation type="submission" date="2020-09" db="EMBL/GenBank/DDBJ databases">
        <authorList>
            <person name="Sun Q."/>
            <person name="Kim S."/>
        </authorList>
    </citation>
    <scope>NUCLEOTIDE SEQUENCE</scope>
    <source>
        <strain evidence="2">KCTC 32437</strain>
    </source>
</reference>
<keyword evidence="3" id="KW-1185">Reference proteome</keyword>
<evidence type="ECO:0000313" key="3">
    <source>
        <dbReference type="Proteomes" id="UP000646579"/>
    </source>
</evidence>
<feature type="region of interest" description="Disordered" evidence="1">
    <location>
        <begin position="102"/>
        <end position="130"/>
    </location>
</feature>
<comment type="caution">
    <text evidence="2">The sequence shown here is derived from an EMBL/GenBank/DDBJ whole genome shotgun (WGS) entry which is preliminary data.</text>
</comment>
<gene>
    <name evidence="2" type="ORF">GCM10007989_19900</name>
</gene>